<evidence type="ECO:0000256" key="6">
    <source>
        <dbReference type="ARBA" id="ARBA00022801"/>
    </source>
</evidence>
<evidence type="ECO:0000256" key="2">
    <source>
        <dbReference type="ARBA" id="ARBA00010015"/>
    </source>
</evidence>
<feature type="region of interest" description="Disordered" evidence="10">
    <location>
        <begin position="342"/>
        <end position="361"/>
    </location>
</feature>
<dbReference type="Gene3D" id="3.40.50.300">
    <property type="entry name" value="P-loop containing nucleotide triphosphate hydrolases"/>
    <property type="match status" value="1"/>
</dbReference>
<dbReference type="Proteomes" id="UP001497512">
    <property type="component" value="Chromosome 2"/>
</dbReference>
<evidence type="ECO:0000256" key="10">
    <source>
        <dbReference type="SAM" id="MobiDB-lite"/>
    </source>
</evidence>
<sequence length="986" mass="110813">MLGFHEQMVSELVEADGVTVLAAGLGLTKVLASLLRLHVQEKSDELVLLLSTSDEQRQALREELQDQDATAALPLEINNEYTSLERMQCYAKGGVFFITSRILIVDMLNERVPLSKVAGVVVNNAHRLSESCAEAFIVRLFRHANKVGFVRAFSDKPQAMVSGFSKTERVMKSLFVKRLYLWPRFHLSVSHALEEAPPEVVDIRMPLTSAMAGIQNAIIEVMDACLKELRKTNKVDVEDLTVDNGLFKSFDEIVRRQLDPMWHTVGWKTKQLVGDLKTLRKLSEYLLRYDAVTFLKYLDTLRASEGVRSVWIFANPTHKIFELTKRRVYQLIRTDGTRIGQGKITQSGRGRGNPKWKSSKKIHETDRGVELEVVVEEMPKWKVLREVLEEIEEERQGLKPEGSQNAWGEGGAAVLVACKDDRMCLQLQDVLARGPQKLMQDEWTKYLLSKAELHGMRTRNKRKPAGYRGVSVTGRGGSRVPWEGEGNQSWVQSEQRQEQDAIMAAAAEVASLDREVINVGEDISHTRGLRARGRGRGRSKARDATTQAGPKKGRGAVRGRGISCAKEDTLTSSGKCNIEVTESVIENQDNLNVGINNPNPQVPDMDGLMNANGDMGLEEEQRKNKPIPPVHFYALESEQRILEVVRPVYVVVYDPDMSFVREMEVYKSENPGRHLKVYFLFYEDSTEGRKFEASIRRENSAFENLIRQKASMMIPVDQDGRMLDATPPKQSATGVNLNAVTRKAGGRKQVEKQMQVVVDMREFGSSLPCVLHQQGIKILPVTLEVGDYILSPDICVERKSIADLFSSFSSGRLYHQAETMSRYYRLPVLLIEFSQDKSFSFQSANDVGDEIAPSNIVSKLSLLVLHFPRLRIVWSRSLHATADIFVTLKANQDEPDLDRAMRVGVPTEDGLIEGDLRAENYNTSAIELLRRLPGVTDANYRSLMDECKSLAEVALLPAERLAEVMGGKQPARMLRDFLDAKCPILA</sequence>
<keyword evidence="6" id="KW-0378">Hydrolase</keyword>
<keyword evidence="3" id="KW-0540">Nuclease</keyword>
<accession>A0ABP0U6Q6</accession>
<feature type="region of interest" description="Disordered" evidence="10">
    <location>
        <begin position="460"/>
        <end position="485"/>
    </location>
</feature>
<evidence type="ECO:0000256" key="7">
    <source>
        <dbReference type="ARBA" id="ARBA00023125"/>
    </source>
</evidence>
<name>A0ABP0U6Q6_9BRYO</name>
<evidence type="ECO:0000256" key="4">
    <source>
        <dbReference type="ARBA" id="ARBA00022759"/>
    </source>
</evidence>
<keyword evidence="4" id="KW-0255">Endonuclease</keyword>
<evidence type="ECO:0000256" key="3">
    <source>
        <dbReference type="ARBA" id="ARBA00022722"/>
    </source>
</evidence>
<organism evidence="12 13">
    <name type="scientific">Sphagnum troendelagicum</name>
    <dbReference type="NCBI Taxonomy" id="128251"/>
    <lineage>
        <taxon>Eukaryota</taxon>
        <taxon>Viridiplantae</taxon>
        <taxon>Streptophyta</taxon>
        <taxon>Embryophyta</taxon>
        <taxon>Bryophyta</taxon>
        <taxon>Sphagnophytina</taxon>
        <taxon>Sphagnopsida</taxon>
        <taxon>Sphagnales</taxon>
        <taxon>Sphagnaceae</taxon>
        <taxon>Sphagnum</taxon>
    </lineage>
</organism>
<dbReference type="InterPro" id="IPR010994">
    <property type="entry name" value="RuvA_2-like"/>
</dbReference>
<dbReference type="PANTHER" id="PTHR10150">
    <property type="entry name" value="DNA REPAIR ENDONUCLEASE XPF"/>
    <property type="match status" value="1"/>
</dbReference>
<evidence type="ECO:0000256" key="8">
    <source>
        <dbReference type="ARBA" id="ARBA00023204"/>
    </source>
</evidence>
<keyword evidence="7" id="KW-0238">DNA-binding</keyword>
<dbReference type="SMART" id="SM00891">
    <property type="entry name" value="ERCC4"/>
    <property type="match status" value="1"/>
</dbReference>
<dbReference type="Gene3D" id="1.10.150.20">
    <property type="entry name" value="5' to 3' exonuclease, C-terminal subdomain"/>
    <property type="match status" value="1"/>
</dbReference>
<keyword evidence="8" id="KW-0234">DNA repair</keyword>
<keyword evidence="13" id="KW-1185">Reference proteome</keyword>
<protein>
    <recommendedName>
        <fullName evidence="11">ERCC4 domain-containing protein</fullName>
    </recommendedName>
</protein>
<evidence type="ECO:0000313" key="13">
    <source>
        <dbReference type="Proteomes" id="UP001497512"/>
    </source>
</evidence>
<dbReference type="InterPro" id="IPR027417">
    <property type="entry name" value="P-loop_NTPase"/>
</dbReference>
<evidence type="ECO:0000256" key="1">
    <source>
        <dbReference type="ARBA" id="ARBA00004123"/>
    </source>
</evidence>
<comment type="subcellular location">
    <subcellularLocation>
        <location evidence="1">Nucleus</location>
    </subcellularLocation>
</comment>
<dbReference type="SUPFAM" id="SSF52980">
    <property type="entry name" value="Restriction endonuclease-like"/>
    <property type="match status" value="1"/>
</dbReference>
<dbReference type="Gene3D" id="3.40.50.10130">
    <property type="match status" value="1"/>
</dbReference>
<dbReference type="EMBL" id="OZ019894">
    <property type="protein sequence ID" value="CAK9214005.1"/>
    <property type="molecule type" value="Genomic_DNA"/>
</dbReference>
<gene>
    <name evidence="12" type="ORF">CSSPTR1EN2_LOCUS12015</name>
</gene>
<feature type="region of interest" description="Disordered" evidence="10">
    <location>
        <begin position="527"/>
        <end position="559"/>
    </location>
</feature>
<comment type="similarity">
    <text evidence="2">Belongs to the XPF family.</text>
</comment>
<dbReference type="InterPro" id="IPR011335">
    <property type="entry name" value="Restrct_endonuc-II-like"/>
</dbReference>
<feature type="compositionally biased region" description="Basic residues" evidence="10">
    <location>
        <begin position="527"/>
        <end position="539"/>
    </location>
</feature>
<keyword evidence="5" id="KW-0227">DNA damage</keyword>
<dbReference type="CDD" id="cd20078">
    <property type="entry name" value="XPF_nuclease_XPF_euk"/>
    <property type="match status" value="1"/>
</dbReference>
<proteinExistence type="inferred from homology"/>
<evidence type="ECO:0000259" key="11">
    <source>
        <dbReference type="SMART" id="SM00891"/>
    </source>
</evidence>
<dbReference type="PANTHER" id="PTHR10150:SF0">
    <property type="entry name" value="DNA REPAIR ENDONUCLEASE XPF"/>
    <property type="match status" value="1"/>
</dbReference>
<dbReference type="SUPFAM" id="SSF47781">
    <property type="entry name" value="RuvA domain 2-like"/>
    <property type="match status" value="1"/>
</dbReference>
<dbReference type="InterPro" id="IPR047520">
    <property type="entry name" value="XPF_nuclease"/>
</dbReference>
<evidence type="ECO:0000313" key="12">
    <source>
        <dbReference type="EMBL" id="CAK9214005.1"/>
    </source>
</evidence>
<feature type="domain" description="ERCC4" evidence="11">
    <location>
        <begin position="755"/>
        <end position="835"/>
    </location>
</feature>
<keyword evidence="9" id="KW-0539">Nucleus</keyword>
<dbReference type="InterPro" id="IPR006166">
    <property type="entry name" value="ERCC4_domain"/>
</dbReference>
<reference evidence="12" key="1">
    <citation type="submission" date="2024-02" db="EMBL/GenBank/DDBJ databases">
        <authorList>
            <consortium name="ELIXIR-Norway"/>
            <consortium name="Elixir Norway"/>
        </authorList>
    </citation>
    <scope>NUCLEOTIDE SEQUENCE</scope>
</reference>
<dbReference type="Pfam" id="PF02732">
    <property type="entry name" value="ERCC4"/>
    <property type="match status" value="1"/>
</dbReference>
<evidence type="ECO:0000256" key="9">
    <source>
        <dbReference type="ARBA" id="ARBA00023242"/>
    </source>
</evidence>
<evidence type="ECO:0000256" key="5">
    <source>
        <dbReference type="ARBA" id="ARBA00022763"/>
    </source>
</evidence>